<feature type="compositionally biased region" description="Polar residues" evidence="2">
    <location>
        <begin position="573"/>
        <end position="585"/>
    </location>
</feature>
<feature type="region of interest" description="Disordered" evidence="2">
    <location>
        <begin position="679"/>
        <end position="704"/>
    </location>
</feature>
<gene>
    <name evidence="4" type="ORF">GPL21_17370</name>
</gene>
<feature type="region of interest" description="Disordered" evidence="2">
    <location>
        <begin position="624"/>
        <end position="655"/>
    </location>
</feature>
<evidence type="ECO:0000256" key="1">
    <source>
        <dbReference type="ARBA" id="ARBA00009387"/>
    </source>
</evidence>
<evidence type="ECO:0000259" key="3">
    <source>
        <dbReference type="Pfam" id="PF01464"/>
    </source>
</evidence>
<comment type="caution">
    <text evidence="4">The sequence shown here is derived from an EMBL/GenBank/DDBJ whole genome shotgun (WGS) entry which is preliminary data.</text>
</comment>
<dbReference type="CDD" id="cd00254">
    <property type="entry name" value="LT-like"/>
    <property type="match status" value="1"/>
</dbReference>
<feature type="compositionally biased region" description="Polar residues" evidence="2">
    <location>
        <begin position="624"/>
        <end position="636"/>
    </location>
</feature>
<dbReference type="RefSeq" id="WP_157344830.1">
    <property type="nucleotide sequence ID" value="NZ_WQNF01000010.1"/>
</dbReference>
<organism evidence="4 5">
    <name type="scientific">Bradyrhizobium pachyrhizi</name>
    <dbReference type="NCBI Taxonomy" id="280333"/>
    <lineage>
        <taxon>Bacteria</taxon>
        <taxon>Pseudomonadati</taxon>
        <taxon>Pseudomonadota</taxon>
        <taxon>Alphaproteobacteria</taxon>
        <taxon>Hyphomicrobiales</taxon>
        <taxon>Nitrobacteraceae</taxon>
        <taxon>Bradyrhizobium</taxon>
    </lineage>
</organism>
<comment type="similarity">
    <text evidence="1">Belongs to the virb1 family.</text>
</comment>
<name>A0A844SU30_9BRAD</name>
<dbReference type="InterPro" id="IPR023346">
    <property type="entry name" value="Lysozyme-like_dom_sf"/>
</dbReference>
<evidence type="ECO:0000256" key="2">
    <source>
        <dbReference type="SAM" id="MobiDB-lite"/>
    </source>
</evidence>
<sequence>MTRPATPEIKINEALTPVATPLGLYDRPATPSPSPLHGVAQALSSLSSDLASWGQEQQKEQQQADFLKGQADFLNGTYQGYAEGVRSGEIPASSSPWYQRGANQAMGAAAGYGLESNFAASYEKWDGKNDPNPQAFEDWFRSNATGSIKNNNPYFLKGLIPHLNEVHNRYHDKWQKSVEQNAQYTAIAGFGAAAGGAIDDVMQDWRQDAGDGELYKPDISALSGTLNTIRQRGYDMGMKREQIDNAVVDAIQAKTLQYRDPELLQLLENKSSAGPKLSDTPYGRDVKLKTESTLTEMWKKETNEARLQQEREDKLAANQAKASIVEQLLKDPKAPLDDRQLAAVQKVDGDFKLDIMKWRDQVLTSQTADDPRKVNQLFTDILEGGGDGMDKLMSAIRAGDVHSQDNVSRAFTFIKSVQDYNKSGSSILTTSAARMYISQLEEQGVDSKFSKNRPIGAPPVLTPEARQALFNYRFGLMQWALQNPGASVLAQEKEASDRGEQILRNFTPAGMTKPGAFTVPPSMQDIPQTSFTPQNVGEAAKRALQNITNPPQQSSSPPQGPAQTPAAGTPQGSTAPTSAQSQQPSLPADLQGAFTPDQLSKALAWAQRNGRPLEQVLRQWQRQFNPAPTPGNSPTAPNAPATGPRSEALPFSPTSYGAANVPPAVAAVARQVADRLGVNLSGPGGAPDAIEQQPNQQASGAEVMNSGRAQRILSGPQGSLIQQVAQANGMDPNKLAVMVSIESSGNPNASTGSYHGLLQLSQREFAQHGGDDIFDPRQNLEAGVKIIQQKERAFQREFGREPSATELYLMHQQGEAGLRAHERNPDRPAWENMLSTGEGRQKGEGWARAAVWGNVPSDMRRLFGSVNNITSREFMAVWTSKLLGIPYQQALAASNRRVSDASGSQD</sequence>
<evidence type="ECO:0000313" key="5">
    <source>
        <dbReference type="Proteomes" id="UP000436468"/>
    </source>
</evidence>
<dbReference type="Proteomes" id="UP000436468">
    <property type="component" value="Unassembled WGS sequence"/>
</dbReference>
<feature type="compositionally biased region" description="Low complexity" evidence="2">
    <location>
        <begin position="550"/>
        <end position="572"/>
    </location>
</feature>
<dbReference type="Pfam" id="PF01464">
    <property type="entry name" value="SLT"/>
    <property type="match status" value="1"/>
</dbReference>
<evidence type="ECO:0000313" key="4">
    <source>
        <dbReference type="EMBL" id="MVT66872.1"/>
    </source>
</evidence>
<dbReference type="SUPFAM" id="SSF53955">
    <property type="entry name" value="Lysozyme-like"/>
    <property type="match status" value="1"/>
</dbReference>
<dbReference type="AlphaFoldDB" id="A0A844SU30"/>
<dbReference type="Gene3D" id="1.10.530.10">
    <property type="match status" value="1"/>
</dbReference>
<accession>A0A844SU30</accession>
<protein>
    <submittedName>
        <fullName evidence="4">Transglycosylase SLT domain-containing protein</fullName>
    </submittedName>
</protein>
<reference evidence="4 5" key="1">
    <citation type="submission" date="2019-12" db="EMBL/GenBank/DDBJ databases">
        <title>Draft genome sequences Bradyrhizobium cajani AMBPC1010, Bradyrhizobium pachyrhizi AMBPC1040 and Bradyrhizobium yuanmingense ALSPC3051, three plant growth promoting strains isolated from nodules of Cajanus cajan L. in Dominican Republic.</title>
        <authorList>
            <person name="Flores-Felix J.D."/>
            <person name="Araujo J."/>
            <person name="Diaz-Alcantara C."/>
            <person name="Gonzalez-Andres F."/>
            <person name="Velazquez E."/>
        </authorList>
    </citation>
    <scope>NUCLEOTIDE SEQUENCE [LARGE SCALE GENOMIC DNA]</scope>
    <source>
        <strain evidence="4 5">1040</strain>
    </source>
</reference>
<dbReference type="EMBL" id="WQNF01000010">
    <property type="protein sequence ID" value="MVT66872.1"/>
    <property type="molecule type" value="Genomic_DNA"/>
</dbReference>
<feature type="region of interest" description="Disordered" evidence="2">
    <location>
        <begin position="548"/>
        <end position="593"/>
    </location>
</feature>
<feature type="domain" description="Transglycosylase SLT" evidence="3">
    <location>
        <begin position="720"/>
        <end position="795"/>
    </location>
</feature>
<proteinExistence type="inferred from homology"/>
<dbReference type="InterPro" id="IPR008258">
    <property type="entry name" value="Transglycosylase_SLT_dom_1"/>
</dbReference>
<keyword evidence="5" id="KW-1185">Reference proteome</keyword>